<evidence type="ECO:0000313" key="4">
    <source>
        <dbReference type="EMBL" id="QJD96235.1"/>
    </source>
</evidence>
<name>A0A7L5DZ16_9SPHI</name>
<keyword evidence="1" id="KW-1133">Transmembrane helix</keyword>
<feature type="transmembrane region" description="Helical" evidence="1">
    <location>
        <begin position="74"/>
        <end position="93"/>
    </location>
</feature>
<evidence type="ECO:0000259" key="2">
    <source>
        <dbReference type="Pfam" id="PF04773"/>
    </source>
</evidence>
<dbReference type="Proteomes" id="UP000503278">
    <property type="component" value="Chromosome"/>
</dbReference>
<sequence>MEERHLNDLIRKFLSGEASEAEKKELNTWYEQQADQQAIWPAEKGEQEALEQRMLNRLQNHVYGSAALRIRYRAWYYAAAAITGLLLITGIYVSRIKPHAPAANMIFQSVTAPVQFRENRYVLLPDSSTVLLHSGSSIAFRFDAKARRVNLKGEAYFDVRHRSNQPFTVQAGPVTTTVLGTAFNIKANPGQQIIVSVTRGKVSVSNARKNVMGVLLPDQQLVYRPDQKTVAKQLVTHSAIVAWAGADMQFNDMPFNQLAERLGRRYGVEITFTNATVAKCLISGHFNGMESLDQVLSLLSGTVSATYRIEGHKAFIDGPGC</sequence>
<dbReference type="Pfam" id="PF16344">
    <property type="entry name" value="FecR_C"/>
    <property type="match status" value="1"/>
</dbReference>
<dbReference type="Gene3D" id="3.55.50.30">
    <property type="match status" value="1"/>
</dbReference>
<evidence type="ECO:0000259" key="3">
    <source>
        <dbReference type="Pfam" id="PF16344"/>
    </source>
</evidence>
<evidence type="ECO:0000313" key="5">
    <source>
        <dbReference type="Proteomes" id="UP000503278"/>
    </source>
</evidence>
<proteinExistence type="predicted"/>
<feature type="domain" description="Protein FecR C-terminal" evidence="3">
    <location>
        <begin position="248"/>
        <end position="315"/>
    </location>
</feature>
<keyword evidence="1" id="KW-0812">Transmembrane</keyword>
<reference evidence="4 5" key="1">
    <citation type="submission" date="2020-04" db="EMBL/GenBank/DDBJ databases">
        <title>Genome sequencing of novel species.</title>
        <authorList>
            <person name="Heo J."/>
            <person name="Kim S.-J."/>
            <person name="Kim J.-S."/>
            <person name="Hong S.-B."/>
            <person name="Kwon S.-W."/>
        </authorList>
    </citation>
    <scope>NUCLEOTIDE SEQUENCE [LARGE SCALE GENOMIC DNA]</scope>
    <source>
        <strain evidence="4 5">F39-2</strain>
    </source>
</reference>
<dbReference type="InterPro" id="IPR032508">
    <property type="entry name" value="FecR_C"/>
</dbReference>
<dbReference type="PANTHER" id="PTHR30273:SF2">
    <property type="entry name" value="PROTEIN FECR"/>
    <property type="match status" value="1"/>
</dbReference>
<gene>
    <name evidence="4" type="ORF">HH214_10345</name>
</gene>
<organism evidence="4 5">
    <name type="scientific">Mucilaginibacter robiniae</name>
    <dbReference type="NCBI Taxonomy" id="2728022"/>
    <lineage>
        <taxon>Bacteria</taxon>
        <taxon>Pseudomonadati</taxon>
        <taxon>Bacteroidota</taxon>
        <taxon>Sphingobacteriia</taxon>
        <taxon>Sphingobacteriales</taxon>
        <taxon>Sphingobacteriaceae</taxon>
        <taxon>Mucilaginibacter</taxon>
    </lineage>
</organism>
<dbReference type="KEGG" id="mrob:HH214_10345"/>
<accession>A0A7L5DZ16</accession>
<protein>
    <submittedName>
        <fullName evidence="4">DUF4974 domain-containing protein</fullName>
    </submittedName>
</protein>
<dbReference type="InterPro" id="IPR006860">
    <property type="entry name" value="FecR"/>
</dbReference>
<dbReference type="EMBL" id="CP051682">
    <property type="protein sequence ID" value="QJD96235.1"/>
    <property type="molecule type" value="Genomic_DNA"/>
</dbReference>
<evidence type="ECO:0000256" key="1">
    <source>
        <dbReference type="SAM" id="Phobius"/>
    </source>
</evidence>
<dbReference type="InterPro" id="IPR012373">
    <property type="entry name" value="Ferrdict_sens_TM"/>
</dbReference>
<dbReference type="AlphaFoldDB" id="A0A7L5DZ16"/>
<dbReference type="RefSeq" id="WP_169607423.1">
    <property type="nucleotide sequence ID" value="NZ_CP051682.1"/>
</dbReference>
<dbReference type="PIRSF" id="PIRSF018266">
    <property type="entry name" value="FecR"/>
    <property type="match status" value="1"/>
</dbReference>
<dbReference type="Gene3D" id="2.60.120.1440">
    <property type="match status" value="1"/>
</dbReference>
<dbReference type="Pfam" id="PF04773">
    <property type="entry name" value="FecR"/>
    <property type="match status" value="1"/>
</dbReference>
<keyword evidence="1" id="KW-0472">Membrane</keyword>
<keyword evidence="5" id="KW-1185">Reference proteome</keyword>
<feature type="domain" description="FecR protein" evidence="2">
    <location>
        <begin position="118"/>
        <end position="202"/>
    </location>
</feature>
<dbReference type="PANTHER" id="PTHR30273">
    <property type="entry name" value="PERIPLASMIC SIGNAL SENSOR AND SIGMA FACTOR ACTIVATOR FECR-RELATED"/>
    <property type="match status" value="1"/>
</dbReference>
<dbReference type="GO" id="GO:0016989">
    <property type="term" value="F:sigma factor antagonist activity"/>
    <property type="evidence" value="ECO:0007669"/>
    <property type="project" value="TreeGrafter"/>
</dbReference>